<feature type="compositionally biased region" description="Low complexity" evidence="14">
    <location>
        <begin position="32"/>
        <end position="41"/>
    </location>
</feature>
<keyword evidence="9" id="KW-0564">Palmitate</keyword>
<dbReference type="Pfam" id="PF12796">
    <property type="entry name" value="Ank_2"/>
    <property type="match status" value="2"/>
</dbReference>
<keyword evidence="7 12" id="KW-0040">ANK repeat</keyword>
<evidence type="ECO:0000256" key="4">
    <source>
        <dbReference type="ARBA" id="ARBA00022692"/>
    </source>
</evidence>
<evidence type="ECO:0000256" key="1">
    <source>
        <dbReference type="ARBA" id="ARBA00002100"/>
    </source>
</evidence>
<keyword evidence="6 13" id="KW-1133">Transmembrane helix</keyword>
<dbReference type="Gene3D" id="1.25.40.20">
    <property type="entry name" value="Ankyrin repeat-containing domain"/>
    <property type="match status" value="1"/>
</dbReference>
<evidence type="ECO:0000256" key="2">
    <source>
        <dbReference type="ARBA" id="ARBA00004520"/>
    </source>
</evidence>
<dbReference type="InterPro" id="IPR036770">
    <property type="entry name" value="Ankyrin_rpt-contain_sf"/>
</dbReference>
<feature type="repeat" description="ANK" evidence="12">
    <location>
        <begin position="208"/>
        <end position="240"/>
    </location>
</feature>
<dbReference type="GO" id="GO:0031901">
    <property type="term" value="C:early endosome membrane"/>
    <property type="evidence" value="ECO:0007669"/>
    <property type="project" value="UniProtKB-SubCell"/>
</dbReference>
<keyword evidence="10" id="KW-0449">Lipoprotein</keyword>
<dbReference type="InterPro" id="IPR001594">
    <property type="entry name" value="Palmitoyltrfase_DHHC"/>
</dbReference>
<feature type="transmembrane region" description="Helical" evidence="13">
    <location>
        <begin position="387"/>
        <end position="409"/>
    </location>
</feature>
<feature type="compositionally biased region" description="Polar residues" evidence="14">
    <location>
        <begin position="42"/>
        <end position="59"/>
    </location>
</feature>
<dbReference type="OrthoDB" id="6781668at2759"/>
<evidence type="ECO:0000313" key="16">
    <source>
        <dbReference type="EMBL" id="EXM24484.1"/>
    </source>
</evidence>
<evidence type="ECO:0000256" key="11">
    <source>
        <dbReference type="ARBA" id="ARBA00048048"/>
    </source>
</evidence>
<feature type="region of interest" description="Disordered" evidence="14">
    <location>
        <begin position="21"/>
        <end position="72"/>
    </location>
</feature>
<comment type="subcellular location">
    <subcellularLocation>
        <location evidence="2">Early endosome membrane</location>
        <topology evidence="2">Multi-pass membrane protein</topology>
    </subcellularLocation>
</comment>
<feature type="repeat" description="ANK" evidence="12">
    <location>
        <begin position="175"/>
        <end position="207"/>
    </location>
</feature>
<feature type="repeat" description="ANK" evidence="12">
    <location>
        <begin position="241"/>
        <end position="273"/>
    </location>
</feature>
<evidence type="ECO:0000259" key="15">
    <source>
        <dbReference type="Pfam" id="PF01529"/>
    </source>
</evidence>
<dbReference type="EMBL" id="JH657936">
    <property type="protein sequence ID" value="EXM24484.1"/>
    <property type="molecule type" value="Genomic_DNA"/>
</dbReference>
<comment type="similarity">
    <text evidence="3">Belongs to the DHHC palmitoyltransferase family. AKR/ZDHHC17 subfamily.</text>
</comment>
<dbReference type="Proteomes" id="UP000030701">
    <property type="component" value="Unassembled WGS sequence"/>
</dbReference>
<keyword evidence="5" id="KW-0677">Repeat</keyword>
<feature type="region of interest" description="Disordered" evidence="14">
    <location>
        <begin position="622"/>
        <end position="646"/>
    </location>
</feature>
<dbReference type="EC" id="2.3.1.225" evidence="13"/>
<keyword evidence="4 13" id="KW-0812">Transmembrane</keyword>
<dbReference type="PROSITE" id="PS50297">
    <property type="entry name" value="ANK_REP_REGION"/>
    <property type="match status" value="4"/>
</dbReference>
<evidence type="ECO:0000256" key="14">
    <source>
        <dbReference type="SAM" id="MobiDB-lite"/>
    </source>
</evidence>
<evidence type="ECO:0000256" key="13">
    <source>
        <dbReference type="RuleBase" id="RU079119"/>
    </source>
</evidence>
<evidence type="ECO:0000256" key="7">
    <source>
        <dbReference type="ARBA" id="ARBA00023043"/>
    </source>
</evidence>
<dbReference type="PANTHER" id="PTHR24161:SF85">
    <property type="entry name" value="PALMITOYLTRANSFERASE HIP14"/>
    <property type="match status" value="1"/>
</dbReference>
<dbReference type="SMART" id="SM00248">
    <property type="entry name" value="ANK"/>
    <property type="match status" value="5"/>
</dbReference>
<dbReference type="SUPFAM" id="SSF48403">
    <property type="entry name" value="Ankyrin repeat"/>
    <property type="match status" value="1"/>
</dbReference>
<evidence type="ECO:0000256" key="6">
    <source>
        <dbReference type="ARBA" id="ARBA00022989"/>
    </source>
</evidence>
<proteinExistence type="inferred from homology"/>
<feature type="domain" description="Palmitoyltransferase DHHC" evidence="15">
    <location>
        <begin position="471"/>
        <end position="605"/>
    </location>
</feature>
<sequence length="748" mass="82816">MNSRLSQSSFVLPSIASNRIVPPRATSQPAMGSISTSSTSGQTAPIQMTGKSNAATPKLNNEVEMGSLPGDSQAQEEDIMQIARIGDVPAMEKLFESGEYDATYHDDEGITPLHWAAINNQYAMCKFLIEHGAEINRKGGESVATALQWAAQRCHYYTVNLLLQHGADPLITDAQGYNTLHISTFNGNVLLIVLLLHQGIPVDVIDTFGHTALMWAAYKGFPQCVDLFLRWGASVHATDEQGFTALHWALVKGSPGCILKLIEYGADRFAKTQTGKTPAVTANELNTEGAWHRALRECGFNEDGHPAVPPWPGASYFLKDKRAFVTRFLFIWPFVLVWAMLMAVSSAPVYIGVPLGFAVVYGVQWVAQQVLEYAPPDMRHFHKTPWLTGIFAATLFLTAVNWLTTVLFATTLGASEGHGHTFLNLFFGIFLGFTAYFYIASMRYDPGFVPKMNGIAEQKAVIDGLLSQWKYDETNFCVTCMIQTPLRSKHCRRCQRCVAKHDHHCPWVYNCVGINNHRHFFFYLISLTFGIISYDFLLYYYFDTISSNASDSCNVLSPNLCKFINADSYTAILAVWITLQLLWVTMLLFTQFIQVARAMTTYENMFGVRDGTAITALTSTGAPLDPNHPSLSATATPGGHHHKHKGGMLKSLSRTLGVDPFIETITGRGAVSTKNKRKKKNPYSRGCIANCKDFWCDPAPIFGQRENGAAVLGGERVDYTAMYESPGLMQLTGRRERGGYEAVGTEEV</sequence>
<evidence type="ECO:0000256" key="5">
    <source>
        <dbReference type="ARBA" id="ARBA00022737"/>
    </source>
</evidence>
<evidence type="ECO:0000256" key="3">
    <source>
        <dbReference type="ARBA" id="ARBA00010104"/>
    </source>
</evidence>
<dbReference type="Pfam" id="PF01529">
    <property type="entry name" value="DHHC"/>
    <property type="match status" value="1"/>
</dbReference>
<comment type="function">
    <text evidence="1">Palmitoyltransferase specific for casein kinase 1.</text>
</comment>
<name>X0LEW9_FUSOX</name>
<evidence type="ECO:0000256" key="9">
    <source>
        <dbReference type="ARBA" id="ARBA00023139"/>
    </source>
</evidence>
<feature type="transmembrane region" description="Helical" evidence="13">
    <location>
        <begin position="569"/>
        <end position="589"/>
    </location>
</feature>
<feature type="transmembrane region" description="Helical" evidence="13">
    <location>
        <begin position="520"/>
        <end position="542"/>
    </location>
</feature>
<gene>
    <name evidence="16" type="ORF">FOTG_08482</name>
</gene>
<keyword evidence="8 13" id="KW-0472">Membrane</keyword>
<dbReference type="GO" id="GO:0019706">
    <property type="term" value="F:protein-cysteine S-palmitoyltransferase activity"/>
    <property type="evidence" value="ECO:0007669"/>
    <property type="project" value="UniProtKB-EC"/>
</dbReference>
<feature type="transmembrane region" description="Helical" evidence="13">
    <location>
        <begin position="421"/>
        <end position="439"/>
    </location>
</feature>
<evidence type="ECO:0000256" key="8">
    <source>
        <dbReference type="ARBA" id="ARBA00023136"/>
    </source>
</evidence>
<feature type="transmembrane region" description="Helical" evidence="13">
    <location>
        <begin position="324"/>
        <end position="343"/>
    </location>
</feature>
<accession>X0LEW9</accession>
<keyword evidence="13 16" id="KW-0808">Transferase</keyword>
<reference evidence="16" key="2">
    <citation type="submission" date="2012-05" db="EMBL/GenBank/DDBJ databases">
        <title>The Genome Annotation of Fusarium oxysporum Cotton.</title>
        <authorList>
            <consortium name="The Broad Institute Genomics Platform"/>
            <person name="Ma L.-J."/>
            <person name="Corby-Kistler H."/>
            <person name="Broz K."/>
            <person name="Gale L.R."/>
            <person name="Jonkers W."/>
            <person name="O'Donnell K."/>
            <person name="Ploetz R."/>
            <person name="Steinberg C."/>
            <person name="Schwartz D.C."/>
            <person name="VanEtten H."/>
            <person name="Zhou S."/>
            <person name="Young S.K."/>
            <person name="Zeng Q."/>
            <person name="Gargeya S."/>
            <person name="Fitzgerald M."/>
            <person name="Abouelleil A."/>
            <person name="Alvarado L."/>
            <person name="Chapman S.B."/>
            <person name="Gainer-Dewar J."/>
            <person name="Goldberg J."/>
            <person name="Griggs A."/>
            <person name="Gujja S."/>
            <person name="Hansen M."/>
            <person name="Howarth C."/>
            <person name="Imamovic A."/>
            <person name="Ireland A."/>
            <person name="Larimer J."/>
            <person name="McCowan C."/>
            <person name="Murphy C."/>
            <person name="Pearson M."/>
            <person name="Poon T.W."/>
            <person name="Priest M."/>
            <person name="Roberts A."/>
            <person name="Saif S."/>
            <person name="Shea T."/>
            <person name="Sykes S."/>
            <person name="Wortman J."/>
            <person name="Nusbaum C."/>
            <person name="Birren B."/>
        </authorList>
    </citation>
    <scope>NUCLEOTIDE SEQUENCE</scope>
    <source>
        <strain evidence="16">25433</strain>
    </source>
</reference>
<feature type="repeat" description="ANK" evidence="12">
    <location>
        <begin position="108"/>
        <end position="140"/>
    </location>
</feature>
<feature type="transmembrane region" description="Helical" evidence="13">
    <location>
        <begin position="349"/>
        <end position="367"/>
    </location>
</feature>
<keyword evidence="13" id="KW-0012">Acyltransferase</keyword>
<evidence type="ECO:0000256" key="12">
    <source>
        <dbReference type="PROSITE-ProRule" id="PRU00023"/>
    </source>
</evidence>
<dbReference type="PROSITE" id="PS50088">
    <property type="entry name" value="ANK_REPEAT"/>
    <property type="match status" value="5"/>
</dbReference>
<comment type="catalytic activity">
    <reaction evidence="11 13">
        <text>L-cysteinyl-[protein] + hexadecanoyl-CoA = S-hexadecanoyl-L-cysteinyl-[protein] + CoA</text>
        <dbReference type="Rhea" id="RHEA:36683"/>
        <dbReference type="Rhea" id="RHEA-COMP:10131"/>
        <dbReference type="Rhea" id="RHEA-COMP:11032"/>
        <dbReference type="ChEBI" id="CHEBI:29950"/>
        <dbReference type="ChEBI" id="CHEBI:57287"/>
        <dbReference type="ChEBI" id="CHEBI:57379"/>
        <dbReference type="ChEBI" id="CHEBI:74151"/>
        <dbReference type="EC" id="2.3.1.225"/>
    </reaction>
</comment>
<reference evidence="16" key="1">
    <citation type="submission" date="2011-11" db="EMBL/GenBank/DDBJ databases">
        <title>The Genome Sequence of Fusarium oxysporum Cotton.</title>
        <authorList>
            <consortium name="The Broad Institute Genome Sequencing Platform"/>
            <person name="Ma L.-J."/>
            <person name="Gale L.R."/>
            <person name="Schwartz D.C."/>
            <person name="Zhou S."/>
            <person name="Corby-Kistler H."/>
            <person name="Young S.K."/>
            <person name="Zeng Q."/>
            <person name="Gargeya S."/>
            <person name="Fitzgerald M."/>
            <person name="Haas B."/>
            <person name="Abouelleil A."/>
            <person name="Alvarado L."/>
            <person name="Arachchi H.M."/>
            <person name="Berlin A."/>
            <person name="Brown A."/>
            <person name="Chapman S.B."/>
            <person name="Chen Z."/>
            <person name="Dunbar C."/>
            <person name="Freedman E."/>
            <person name="Gearin G."/>
            <person name="Goldberg J."/>
            <person name="Griggs A."/>
            <person name="Gujja S."/>
            <person name="Heiman D."/>
            <person name="Howarth C."/>
            <person name="Larson L."/>
            <person name="Lui A."/>
            <person name="MacDonald P.J.P."/>
            <person name="Montmayeur A."/>
            <person name="Murphy C."/>
            <person name="Neiman D."/>
            <person name="Pearson M."/>
            <person name="Priest M."/>
            <person name="Roberts A."/>
            <person name="Saif S."/>
            <person name="Shea T."/>
            <person name="Shenoy N."/>
            <person name="Sisk P."/>
            <person name="Stolte C."/>
            <person name="Sykes S."/>
            <person name="Wortman J."/>
            <person name="Nusbaum C."/>
            <person name="Birren B."/>
        </authorList>
    </citation>
    <scope>NUCLEOTIDE SEQUENCE [LARGE SCALE GENOMIC DNA]</scope>
    <source>
        <strain evidence="16">25433</strain>
    </source>
</reference>
<protein>
    <recommendedName>
        <fullName evidence="13">Palmitoyltransferase</fullName>
        <ecNumber evidence="13">2.3.1.225</ecNumber>
    </recommendedName>
</protein>
<dbReference type="PANTHER" id="PTHR24161">
    <property type="entry name" value="ANK_REP_REGION DOMAIN-CONTAINING PROTEIN-RELATED"/>
    <property type="match status" value="1"/>
</dbReference>
<dbReference type="AlphaFoldDB" id="X0LEW9"/>
<feature type="repeat" description="ANK" evidence="12">
    <location>
        <begin position="142"/>
        <end position="174"/>
    </location>
</feature>
<evidence type="ECO:0000256" key="10">
    <source>
        <dbReference type="ARBA" id="ARBA00023288"/>
    </source>
</evidence>
<dbReference type="PROSITE" id="PS50216">
    <property type="entry name" value="DHHC"/>
    <property type="match status" value="1"/>
</dbReference>
<dbReference type="InterPro" id="IPR002110">
    <property type="entry name" value="Ankyrin_rpt"/>
</dbReference>
<organism evidence="16">
    <name type="scientific">Fusarium oxysporum f. sp. vasinfectum 25433</name>
    <dbReference type="NCBI Taxonomy" id="1089449"/>
    <lineage>
        <taxon>Eukaryota</taxon>
        <taxon>Fungi</taxon>
        <taxon>Dikarya</taxon>
        <taxon>Ascomycota</taxon>
        <taxon>Pezizomycotina</taxon>
        <taxon>Sordariomycetes</taxon>
        <taxon>Hypocreomycetidae</taxon>
        <taxon>Hypocreales</taxon>
        <taxon>Nectriaceae</taxon>
        <taxon>Fusarium</taxon>
        <taxon>Fusarium oxysporum species complex</taxon>
    </lineage>
</organism>
<comment type="domain">
    <text evidence="13">The DHHC domain is required for palmitoyltransferase activity.</text>
</comment>